<feature type="domain" description="PapC-like C-terminal" evidence="12">
    <location>
        <begin position="769"/>
        <end position="831"/>
    </location>
</feature>
<dbReference type="InterPro" id="IPR037224">
    <property type="entry name" value="PapC_N_sf"/>
</dbReference>
<feature type="region of interest" description="Disordered" evidence="10">
    <location>
        <begin position="581"/>
        <end position="611"/>
    </location>
</feature>
<feature type="domain" description="PapC N-terminal" evidence="13">
    <location>
        <begin position="44"/>
        <end position="198"/>
    </location>
</feature>
<keyword evidence="4" id="KW-1134">Transmembrane beta strand</keyword>
<dbReference type="InterPro" id="IPR025949">
    <property type="entry name" value="PapC-like_C"/>
</dbReference>
<dbReference type="Gene3D" id="3.10.20.410">
    <property type="match status" value="1"/>
</dbReference>
<dbReference type="Pfam" id="PF13953">
    <property type="entry name" value="PapC_C"/>
    <property type="match status" value="1"/>
</dbReference>
<sequence length="868" mass="92930">MRPKTQSVPSGLRTPRSRLASAIHSLLLLAAGNALAANEVERVEFNPAFFPAGSGQIDISRFNEGNVVLAGQYRADVTVNGNWIGREELTFANVEGLNNAQLCLERPLLTRLGVDLDGIAQKATDAGDSVPPVLPPVATCGDIGTYVPGASVSFDPGEGRLDLLVPQLYLSRTARGYVSPEHWDSGVNAAFVRYDANAFVNNNGGSSSYSNSLRLNTGLNLNGWHLRHNGSYSSSQSSSTYQSSATYLQRELPGLQSQLMAGQIYTTGDLFDSIRLRGATLSTDDRMLPDSLTGYAPIVRGVAETNARVSVRQRGVLLDEVTVPPGPFVLNDLFPTGYGGDLEVTVTEADGRQRQFIVPFASSVNLLRPGYSRYSLSFGEMDELGVDSQPWLAQSTFQYGLNNFATGYVGALASQGYYSQLLGAAFNTPVGAISLDLTTSQAELPGVAKRRGHSLQARYNKNFADTGTNFALGAFRYSTDGFLSARDTAQLRDIARQGGDLENVSRVRERLDISLNQSLGKGSVFLTGSSQNYWNRKSGSLSFTAGYSSSWERINYTVSAQRSRDLLTERSTNQVDLTISMPLGHSSRAPNLSSTLSHGDQQSAVRTGLGGTWGERNEINYGVSASHSDRGAGSSFNADLQYRSRYAVTSTSFSQGNGYNSQSLGVTGGLVAHADGLTLTPELGDTIGLVHAPGAQGAWVGSNNNAQIDDNGYAVVPHLTPYRQNVVELDPRDMSHDVELKSASQNVAPRAGSVVVMKYETSSGRAVIINASREDGSPLPFGADVFDENEANVGVVGQNSKAFVRVSQDSGQLQVKWGPSSADTCQITYNLGTLAEKEGLRQMEAQCRAEASDAPRSSPSEAAQDESP</sequence>
<evidence type="ECO:0000259" key="12">
    <source>
        <dbReference type="Pfam" id="PF13953"/>
    </source>
</evidence>
<dbReference type="RefSeq" id="WP_090203895.1">
    <property type="nucleotide sequence ID" value="NZ_LT629777.1"/>
</dbReference>
<keyword evidence="8 9" id="KW-0998">Cell outer membrane</keyword>
<feature type="region of interest" description="Disordered" evidence="10">
    <location>
        <begin position="844"/>
        <end position="868"/>
    </location>
</feature>
<keyword evidence="5 9" id="KW-0812">Transmembrane</keyword>
<dbReference type="EMBL" id="LT629777">
    <property type="protein sequence ID" value="SDS46423.1"/>
    <property type="molecule type" value="Genomic_DNA"/>
</dbReference>
<dbReference type="InterPro" id="IPR025885">
    <property type="entry name" value="PapC_N"/>
</dbReference>
<comment type="similarity">
    <text evidence="2 9">Belongs to the fimbrial export usher family.</text>
</comment>
<name>A0A1H1SEZ3_9PSED</name>
<dbReference type="PROSITE" id="PS01151">
    <property type="entry name" value="FIMBRIAL_USHER"/>
    <property type="match status" value="1"/>
</dbReference>
<gene>
    <name evidence="14" type="ORF">SAMN05216598_1671</name>
</gene>
<dbReference type="Pfam" id="PF13954">
    <property type="entry name" value="PapC_N"/>
    <property type="match status" value="1"/>
</dbReference>
<dbReference type="Gene3D" id="2.60.40.2070">
    <property type="match status" value="1"/>
</dbReference>
<dbReference type="SUPFAM" id="SSF141729">
    <property type="entry name" value="FimD N-terminal domain-like"/>
    <property type="match status" value="1"/>
</dbReference>
<dbReference type="Proteomes" id="UP000199524">
    <property type="component" value="Chromosome I"/>
</dbReference>
<dbReference type="PANTHER" id="PTHR30451">
    <property type="entry name" value="OUTER MEMBRANE USHER PROTEIN"/>
    <property type="match status" value="1"/>
</dbReference>
<keyword evidence="15" id="KW-1185">Reference proteome</keyword>
<dbReference type="InterPro" id="IPR018030">
    <property type="entry name" value="Fimbrial_membr_usher_CS"/>
</dbReference>
<accession>A0A1H1SEZ3</accession>
<evidence type="ECO:0000256" key="9">
    <source>
        <dbReference type="RuleBase" id="RU003884"/>
    </source>
</evidence>
<evidence type="ECO:0000256" key="2">
    <source>
        <dbReference type="ARBA" id="ARBA00008064"/>
    </source>
</evidence>
<protein>
    <submittedName>
        <fullName evidence="14">Outer membrane usher protein</fullName>
    </submittedName>
</protein>
<dbReference type="Pfam" id="PF00577">
    <property type="entry name" value="Usher"/>
    <property type="match status" value="1"/>
</dbReference>
<dbReference type="InterPro" id="IPR000015">
    <property type="entry name" value="Fimb_usher"/>
</dbReference>
<organism evidence="14 15">
    <name type="scientific">Pseudomonas asplenii</name>
    <dbReference type="NCBI Taxonomy" id="53407"/>
    <lineage>
        <taxon>Bacteria</taxon>
        <taxon>Pseudomonadati</taxon>
        <taxon>Pseudomonadota</taxon>
        <taxon>Gammaproteobacteria</taxon>
        <taxon>Pseudomonadales</taxon>
        <taxon>Pseudomonadaceae</taxon>
        <taxon>Pseudomonas</taxon>
    </lineage>
</organism>
<dbReference type="InterPro" id="IPR043142">
    <property type="entry name" value="PapC-like_C_sf"/>
</dbReference>
<keyword evidence="9" id="KW-1029">Fimbrium biogenesis</keyword>
<evidence type="ECO:0000256" key="3">
    <source>
        <dbReference type="ARBA" id="ARBA00022448"/>
    </source>
</evidence>
<dbReference type="GO" id="GO:0009297">
    <property type="term" value="P:pilus assembly"/>
    <property type="evidence" value="ECO:0007669"/>
    <property type="project" value="InterPro"/>
</dbReference>
<dbReference type="PANTHER" id="PTHR30451:SF20">
    <property type="entry name" value="FIMBRIAE USHER"/>
    <property type="match status" value="1"/>
</dbReference>
<keyword evidence="6 11" id="KW-0732">Signal</keyword>
<evidence type="ECO:0000256" key="7">
    <source>
        <dbReference type="ARBA" id="ARBA00023136"/>
    </source>
</evidence>
<evidence type="ECO:0000256" key="1">
    <source>
        <dbReference type="ARBA" id="ARBA00004571"/>
    </source>
</evidence>
<feature type="chain" id="PRO_5009259957" evidence="11">
    <location>
        <begin position="37"/>
        <end position="868"/>
    </location>
</feature>
<evidence type="ECO:0000259" key="13">
    <source>
        <dbReference type="Pfam" id="PF13954"/>
    </source>
</evidence>
<dbReference type="GO" id="GO:0009279">
    <property type="term" value="C:cell outer membrane"/>
    <property type="evidence" value="ECO:0007669"/>
    <property type="project" value="UniProtKB-SubCell"/>
</dbReference>
<evidence type="ECO:0000256" key="5">
    <source>
        <dbReference type="ARBA" id="ARBA00022692"/>
    </source>
</evidence>
<evidence type="ECO:0000313" key="14">
    <source>
        <dbReference type="EMBL" id="SDS46423.1"/>
    </source>
</evidence>
<feature type="compositionally biased region" description="Polar residues" evidence="10">
    <location>
        <begin position="588"/>
        <end position="605"/>
    </location>
</feature>
<comment type="subcellular location">
    <subcellularLocation>
        <location evidence="1 9">Cell outer membrane</location>
        <topology evidence="1 9">Multi-pass membrane protein</topology>
    </subcellularLocation>
</comment>
<evidence type="ECO:0000256" key="11">
    <source>
        <dbReference type="SAM" id="SignalP"/>
    </source>
</evidence>
<dbReference type="Gene3D" id="2.60.40.2610">
    <property type="entry name" value="Outer membrane usher protein FimD, plug domain"/>
    <property type="match status" value="1"/>
</dbReference>
<evidence type="ECO:0000256" key="4">
    <source>
        <dbReference type="ARBA" id="ARBA00022452"/>
    </source>
</evidence>
<dbReference type="Gene3D" id="2.60.40.3110">
    <property type="match status" value="1"/>
</dbReference>
<evidence type="ECO:0000256" key="6">
    <source>
        <dbReference type="ARBA" id="ARBA00022729"/>
    </source>
</evidence>
<keyword evidence="3 9" id="KW-0813">Transport</keyword>
<keyword evidence="7 9" id="KW-0472">Membrane</keyword>
<evidence type="ECO:0000256" key="10">
    <source>
        <dbReference type="SAM" id="MobiDB-lite"/>
    </source>
</evidence>
<reference evidence="15" key="1">
    <citation type="submission" date="2016-10" db="EMBL/GenBank/DDBJ databases">
        <authorList>
            <person name="Varghese N."/>
            <person name="Submissions S."/>
        </authorList>
    </citation>
    <scope>NUCLEOTIDE SEQUENCE [LARGE SCALE GENOMIC DNA]</scope>
    <source>
        <strain evidence="15">ATCC 23835</strain>
    </source>
</reference>
<dbReference type="GO" id="GO:0015473">
    <property type="term" value="F:fimbrial usher porin activity"/>
    <property type="evidence" value="ECO:0007669"/>
    <property type="project" value="InterPro"/>
</dbReference>
<evidence type="ECO:0000313" key="15">
    <source>
        <dbReference type="Proteomes" id="UP000199524"/>
    </source>
</evidence>
<dbReference type="AlphaFoldDB" id="A0A1H1SEZ3"/>
<dbReference type="InterPro" id="IPR042186">
    <property type="entry name" value="FimD_plug_dom"/>
</dbReference>
<dbReference type="GeneID" id="300206675"/>
<evidence type="ECO:0000256" key="8">
    <source>
        <dbReference type="ARBA" id="ARBA00023237"/>
    </source>
</evidence>
<proteinExistence type="inferred from homology"/>
<feature type="signal peptide" evidence="11">
    <location>
        <begin position="1"/>
        <end position="36"/>
    </location>
</feature>